<sequence>MNKIEFFRHNVGNEEIDSVVETLRGIFLTTGPKTRLFEEKFAQYLGAEYCLGTTSCTISLFLALKALGIGEGDEVLVPSMTFISTANAVVQCGATPIFVDSEPKTGNIDAAKVATAITGRTKAIIPVHLYGQMADMKAINEIAARHNLAIVEDCAHTIEGSRDGIVPGQLSDAACFSFYATKNITSGEGGAIVTNDKDLAEKIQILRLHGMSKSAADRYTAKYQHWDMAELGWKANMSDIQAALLLHQLERIDERLARKEAICQRYQAAFSEAGIEFPIVLDNTKHSRHLFTIWAPRGKRDDMLGLLQDNGIGVAVNFRAVHGLTYYAARPECSPHPLPVAEEIGDRTITIPMYVRLTDQEVEQVITAVISAYNRLN</sequence>
<dbReference type="GO" id="GO:0000271">
    <property type="term" value="P:polysaccharide biosynthetic process"/>
    <property type="evidence" value="ECO:0007669"/>
    <property type="project" value="TreeGrafter"/>
</dbReference>
<dbReference type="CDD" id="cd00616">
    <property type="entry name" value="AHBA_syn"/>
    <property type="match status" value="1"/>
</dbReference>
<dbReference type="InterPro" id="IPR000653">
    <property type="entry name" value="DegT/StrS_aminotransferase"/>
</dbReference>
<keyword evidence="5" id="KW-0808">Transferase</keyword>
<dbReference type="SUPFAM" id="SSF53383">
    <property type="entry name" value="PLP-dependent transferases"/>
    <property type="match status" value="1"/>
</dbReference>
<evidence type="ECO:0000256" key="4">
    <source>
        <dbReference type="RuleBase" id="RU004508"/>
    </source>
</evidence>
<name>A0A7K1KLK9_9BACT</name>
<dbReference type="GO" id="GO:0008483">
    <property type="term" value="F:transaminase activity"/>
    <property type="evidence" value="ECO:0007669"/>
    <property type="project" value="UniProtKB-KW"/>
</dbReference>
<dbReference type="GO" id="GO:0030170">
    <property type="term" value="F:pyridoxal phosphate binding"/>
    <property type="evidence" value="ECO:0007669"/>
    <property type="project" value="TreeGrafter"/>
</dbReference>
<feature type="modified residue" description="N6-(pyridoxal phosphate)lysine" evidence="3">
    <location>
        <position position="182"/>
    </location>
</feature>
<dbReference type="Pfam" id="PF01041">
    <property type="entry name" value="DegT_DnrJ_EryC1"/>
    <property type="match status" value="1"/>
</dbReference>
<dbReference type="InterPro" id="IPR015421">
    <property type="entry name" value="PyrdxlP-dep_Trfase_major"/>
</dbReference>
<reference evidence="5 6" key="1">
    <citation type="submission" date="2019-11" db="EMBL/GenBank/DDBJ databases">
        <title>Pseudodesulfovibrio alkaliphilus, sp. nov., an alkaliphilic sulfate-reducing bacteria from mud volcano of Taman peninsula, Russia.</title>
        <authorList>
            <person name="Frolova A."/>
            <person name="Merkel A.Y."/>
            <person name="Slobodkin A.I."/>
        </authorList>
    </citation>
    <scope>NUCLEOTIDE SEQUENCE [LARGE SCALE GENOMIC DNA]</scope>
    <source>
        <strain evidence="5 6">F-1</strain>
    </source>
</reference>
<dbReference type="InterPro" id="IPR015422">
    <property type="entry name" value="PyrdxlP-dep_Trfase_small"/>
</dbReference>
<proteinExistence type="inferred from homology"/>
<protein>
    <submittedName>
        <fullName evidence="5">Aminotransferase class I/II-fold pyridoxal phosphate-dependent enzyme</fullName>
    </submittedName>
</protein>
<gene>
    <name evidence="5" type="ORF">GKC30_04870</name>
</gene>
<keyword evidence="5" id="KW-0032">Aminotransferase</keyword>
<feature type="active site" description="Proton acceptor" evidence="2">
    <location>
        <position position="182"/>
    </location>
</feature>
<accession>A0A7K1KLK9</accession>
<dbReference type="InterPro" id="IPR015424">
    <property type="entry name" value="PyrdxlP-dep_Trfase"/>
</dbReference>
<keyword evidence="6" id="KW-1185">Reference proteome</keyword>
<comment type="caution">
    <text evidence="5">The sequence shown here is derived from an EMBL/GenBank/DDBJ whole genome shotgun (WGS) entry which is preliminary data.</text>
</comment>
<dbReference type="Gene3D" id="3.90.1150.10">
    <property type="entry name" value="Aspartate Aminotransferase, domain 1"/>
    <property type="match status" value="1"/>
</dbReference>
<dbReference type="PANTHER" id="PTHR30244">
    <property type="entry name" value="TRANSAMINASE"/>
    <property type="match status" value="1"/>
</dbReference>
<dbReference type="Proteomes" id="UP000461162">
    <property type="component" value="Unassembled WGS sequence"/>
</dbReference>
<evidence type="ECO:0000256" key="1">
    <source>
        <dbReference type="ARBA" id="ARBA00037999"/>
    </source>
</evidence>
<dbReference type="PIRSF" id="PIRSF000390">
    <property type="entry name" value="PLP_StrS"/>
    <property type="match status" value="1"/>
</dbReference>
<evidence type="ECO:0000256" key="3">
    <source>
        <dbReference type="PIRSR" id="PIRSR000390-2"/>
    </source>
</evidence>
<dbReference type="AlphaFoldDB" id="A0A7K1KLK9"/>
<keyword evidence="3 4" id="KW-0663">Pyridoxal phosphate</keyword>
<dbReference type="Gene3D" id="3.40.640.10">
    <property type="entry name" value="Type I PLP-dependent aspartate aminotransferase-like (Major domain)"/>
    <property type="match status" value="1"/>
</dbReference>
<dbReference type="RefSeq" id="WP_155932643.1">
    <property type="nucleotide sequence ID" value="NZ_WODC01000002.1"/>
</dbReference>
<organism evidence="5 6">
    <name type="scientific">Pseudodesulfovibrio alkaliphilus</name>
    <dbReference type="NCBI Taxonomy" id="2661613"/>
    <lineage>
        <taxon>Bacteria</taxon>
        <taxon>Pseudomonadati</taxon>
        <taxon>Thermodesulfobacteriota</taxon>
        <taxon>Desulfovibrionia</taxon>
        <taxon>Desulfovibrionales</taxon>
        <taxon>Desulfovibrionaceae</taxon>
    </lineage>
</organism>
<comment type="similarity">
    <text evidence="1 4">Belongs to the DegT/DnrJ/EryC1 family.</text>
</comment>
<evidence type="ECO:0000256" key="2">
    <source>
        <dbReference type="PIRSR" id="PIRSR000390-1"/>
    </source>
</evidence>
<dbReference type="PANTHER" id="PTHR30244:SF34">
    <property type="entry name" value="DTDP-4-AMINO-4,6-DIDEOXYGALACTOSE TRANSAMINASE"/>
    <property type="match status" value="1"/>
</dbReference>
<dbReference type="EMBL" id="WODC01000002">
    <property type="protein sequence ID" value="MUM76963.1"/>
    <property type="molecule type" value="Genomic_DNA"/>
</dbReference>
<evidence type="ECO:0000313" key="5">
    <source>
        <dbReference type="EMBL" id="MUM76963.1"/>
    </source>
</evidence>
<evidence type="ECO:0000313" key="6">
    <source>
        <dbReference type="Proteomes" id="UP000461162"/>
    </source>
</evidence>